<dbReference type="Gene3D" id="3.30.470.20">
    <property type="entry name" value="ATP-grasp fold, B domain"/>
    <property type="match status" value="2"/>
</dbReference>
<dbReference type="InterPro" id="IPR004218">
    <property type="entry name" value="GSHS_ATP-bd"/>
</dbReference>
<evidence type="ECO:0000256" key="1">
    <source>
        <dbReference type="PROSITE-ProRule" id="PRU00409"/>
    </source>
</evidence>
<dbReference type="InterPro" id="IPR011761">
    <property type="entry name" value="ATP-grasp"/>
</dbReference>
<dbReference type="OrthoDB" id="9803907at2"/>
<keyword evidence="1" id="KW-0547">Nucleotide-binding</keyword>
<dbReference type="Pfam" id="PF02955">
    <property type="entry name" value="GSH-S_ATP"/>
    <property type="match status" value="1"/>
</dbReference>
<dbReference type="GO" id="GO:0009432">
    <property type="term" value="P:SOS response"/>
    <property type="evidence" value="ECO:0007669"/>
    <property type="project" value="TreeGrafter"/>
</dbReference>
<dbReference type="GO" id="GO:0018169">
    <property type="term" value="F:ribosomal S6-glutamic acid ligase activity"/>
    <property type="evidence" value="ECO:0007669"/>
    <property type="project" value="TreeGrafter"/>
</dbReference>
<gene>
    <name evidence="3" type="ORF">D3250_10670</name>
</gene>
<accession>A0A3A4F092</accession>
<name>A0A3A4F092_9MICC</name>
<dbReference type="RefSeq" id="WP_119903363.1">
    <property type="nucleotide sequence ID" value="NZ_QYZP01000003.1"/>
</dbReference>
<dbReference type="PANTHER" id="PTHR21621:SF0">
    <property type="entry name" value="BETA-CITRYLGLUTAMATE SYNTHASE B-RELATED"/>
    <property type="match status" value="1"/>
</dbReference>
<evidence type="ECO:0000313" key="3">
    <source>
        <dbReference type="EMBL" id="RJN31296.1"/>
    </source>
</evidence>
<dbReference type="GO" id="GO:0005737">
    <property type="term" value="C:cytoplasm"/>
    <property type="evidence" value="ECO:0007669"/>
    <property type="project" value="TreeGrafter"/>
</dbReference>
<dbReference type="PROSITE" id="PS50975">
    <property type="entry name" value="ATP_GRASP"/>
    <property type="match status" value="1"/>
</dbReference>
<dbReference type="GO" id="GO:0005524">
    <property type="term" value="F:ATP binding"/>
    <property type="evidence" value="ECO:0007669"/>
    <property type="project" value="UniProtKB-UniRule"/>
</dbReference>
<protein>
    <recommendedName>
        <fullName evidence="2">ATP-grasp domain-containing protein</fullName>
    </recommendedName>
</protein>
<keyword evidence="4" id="KW-1185">Reference proteome</keyword>
<comment type="caution">
    <text evidence="3">The sequence shown here is derived from an EMBL/GenBank/DDBJ whole genome shotgun (WGS) entry which is preliminary data.</text>
</comment>
<proteinExistence type="predicted"/>
<sequence>MMTSTFYDSVRQKMAEVGLSTKLWSNVVVAGEAHDRNIRLSGTGRGIKVFMHQGDVRHHWRGGRNSLNTSLARKCTDYKDVANSILRASGVHAPENTVFKPGEAKRAWAWAEPIAPVVVKPNNGMQGKGVFVNIDRWEDFSSIFDQVTQAYGDALVERFHPGQDHRVFVVDGKVIAATRRLAAHVIGDGKATIKTLVEKKNTSRPTIHKKIVMDETSSMYIERQGLSWDSIPPEGDRVQLRGTANLHTGGDAMDATDLLTAGEISYVERAAKAIPGLRVGGFDLLIPDASSCAESTVLEINENPMISMHQFPAIGKRRDVARAIVNAMFPETARPVELPANSPHRDT</sequence>
<feature type="domain" description="ATP-grasp" evidence="2">
    <location>
        <begin position="83"/>
        <end position="329"/>
    </location>
</feature>
<dbReference type="EMBL" id="QYZP01000003">
    <property type="protein sequence ID" value="RJN31296.1"/>
    <property type="molecule type" value="Genomic_DNA"/>
</dbReference>
<dbReference type="Proteomes" id="UP000266615">
    <property type="component" value="Unassembled WGS sequence"/>
</dbReference>
<evidence type="ECO:0000259" key="2">
    <source>
        <dbReference type="PROSITE" id="PS50975"/>
    </source>
</evidence>
<organism evidence="3 4">
    <name type="scientific">Nesterenkonia natronophila</name>
    <dbReference type="NCBI Taxonomy" id="2174932"/>
    <lineage>
        <taxon>Bacteria</taxon>
        <taxon>Bacillati</taxon>
        <taxon>Actinomycetota</taxon>
        <taxon>Actinomycetes</taxon>
        <taxon>Micrococcales</taxon>
        <taxon>Micrococcaceae</taxon>
        <taxon>Nesterenkonia</taxon>
    </lineage>
</organism>
<dbReference type="GO" id="GO:0004363">
    <property type="term" value="F:glutathione synthase activity"/>
    <property type="evidence" value="ECO:0007669"/>
    <property type="project" value="InterPro"/>
</dbReference>
<dbReference type="GO" id="GO:0046872">
    <property type="term" value="F:metal ion binding"/>
    <property type="evidence" value="ECO:0007669"/>
    <property type="project" value="InterPro"/>
</dbReference>
<evidence type="ECO:0000313" key="4">
    <source>
        <dbReference type="Proteomes" id="UP000266615"/>
    </source>
</evidence>
<dbReference type="AlphaFoldDB" id="A0A3A4F092"/>
<dbReference type="PANTHER" id="PTHR21621">
    <property type="entry name" value="RIBOSOMAL PROTEIN S6 MODIFICATION PROTEIN"/>
    <property type="match status" value="1"/>
</dbReference>
<dbReference type="SUPFAM" id="SSF56059">
    <property type="entry name" value="Glutathione synthetase ATP-binding domain-like"/>
    <property type="match status" value="1"/>
</dbReference>
<keyword evidence="1" id="KW-0067">ATP-binding</keyword>
<reference evidence="3 4" key="1">
    <citation type="submission" date="2018-09" db="EMBL/GenBank/DDBJ databases">
        <title>Nesterenkonia natronophila sp. nov., an alkaliphilic actinobacteriume isolated from a soda lake, and emended description of the genus Nesterenkonia.</title>
        <authorList>
            <person name="Menes R.J."/>
            <person name="Iriarte A."/>
        </authorList>
    </citation>
    <scope>NUCLEOTIDE SEQUENCE [LARGE SCALE GENOMIC DNA]</scope>
    <source>
        <strain evidence="3 4">M8</strain>
    </source>
</reference>